<evidence type="ECO:0000313" key="2">
    <source>
        <dbReference type="EMBL" id="KAK7600983.1"/>
    </source>
</evidence>
<name>A0AAN9TZX1_9HEMI</name>
<feature type="compositionally biased region" description="Low complexity" evidence="1">
    <location>
        <begin position="362"/>
        <end position="373"/>
    </location>
</feature>
<comment type="caution">
    <text evidence="2">The sequence shown here is derived from an EMBL/GenBank/DDBJ whole genome shotgun (WGS) entry which is preliminary data.</text>
</comment>
<feature type="region of interest" description="Disordered" evidence="1">
    <location>
        <begin position="91"/>
        <end position="118"/>
    </location>
</feature>
<feature type="region of interest" description="Disordered" evidence="1">
    <location>
        <begin position="350"/>
        <end position="373"/>
    </location>
</feature>
<gene>
    <name evidence="2" type="ORF">V9T40_008424</name>
</gene>
<dbReference type="EMBL" id="JBBCAQ010000010">
    <property type="protein sequence ID" value="KAK7600983.1"/>
    <property type="molecule type" value="Genomic_DNA"/>
</dbReference>
<organism evidence="2 3">
    <name type="scientific">Parthenolecanium corni</name>
    <dbReference type="NCBI Taxonomy" id="536013"/>
    <lineage>
        <taxon>Eukaryota</taxon>
        <taxon>Metazoa</taxon>
        <taxon>Ecdysozoa</taxon>
        <taxon>Arthropoda</taxon>
        <taxon>Hexapoda</taxon>
        <taxon>Insecta</taxon>
        <taxon>Pterygota</taxon>
        <taxon>Neoptera</taxon>
        <taxon>Paraneoptera</taxon>
        <taxon>Hemiptera</taxon>
        <taxon>Sternorrhyncha</taxon>
        <taxon>Coccoidea</taxon>
        <taxon>Coccidae</taxon>
        <taxon>Parthenolecanium</taxon>
    </lineage>
</organism>
<keyword evidence="3" id="KW-1185">Reference proteome</keyword>
<feature type="region of interest" description="Disordered" evidence="1">
    <location>
        <begin position="182"/>
        <end position="205"/>
    </location>
</feature>
<evidence type="ECO:0000256" key="1">
    <source>
        <dbReference type="SAM" id="MobiDB-lite"/>
    </source>
</evidence>
<dbReference type="AlphaFoldDB" id="A0AAN9TZX1"/>
<accession>A0AAN9TZX1</accession>
<reference evidence="2 3" key="1">
    <citation type="submission" date="2024-03" db="EMBL/GenBank/DDBJ databases">
        <title>Adaptation during the transition from Ophiocordyceps entomopathogen to insect associate is accompanied by gene loss and intensified selection.</title>
        <authorList>
            <person name="Ward C.M."/>
            <person name="Onetto C.A."/>
            <person name="Borneman A.R."/>
        </authorList>
    </citation>
    <scope>NUCLEOTIDE SEQUENCE [LARGE SCALE GENOMIC DNA]</scope>
    <source>
        <strain evidence="2">AWRI1</strain>
        <tissue evidence="2">Single Adult Female</tissue>
    </source>
</reference>
<dbReference type="Proteomes" id="UP001367676">
    <property type="component" value="Unassembled WGS sequence"/>
</dbReference>
<evidence type="ECO:0000313" key="3">
    <source>
        <dbReference type="Proteomes" id="UP001367676"/>
    </source>
</evidence>
<sequence>MKVIKVQNVLGGGIPDFEIVGREELLSLTRKITSGAWAAGGIPHQLEASLSNEQAVLNGLKAWCDFLMPPLLNPAKAFLGAEVINAPALTKKGAPRKKQPRKVNMSDEVLIPSQTPPPQSTVFDGKIAALYPPSSNEVLITYPDGTSEQFVPVDTTQPPSPPQPPTLATPTAKTMILKRKAAKTTAAAGEPKQKRKAEEEEEEVKIPTYKGGHRVEPISGGQMYEARAIICATGVTTGYLKERKLDKSSLDRLKRPNRALVPEEARKLCTAIGSSFHSQFGPQEFRLAAEYLNITLKVYAEGDEDELVTTETFNNNPTLFVVRVAKVRYGWYAIGNYGQFACSHRRIKQDGNKKVKKPSPNTTTTTAATLRPL</sequence>
<proteinExistence type="predicted"/>
<protein>
    <submittedName>
        <fullName evidence="2">Uncharacterized protein</fullName>
    </submittedName>
</protein>